<gene>
    <name evidence="2" type="ORF">BRAFLDRAFT_85113</name>
</gene>
<accession>C3ZFP5</accession>
<organism>
    <name type="scientific">Branchiostoma floridae</name>
    <name type="common">Florida lancelet</name>
    <name type="synonym">Amphioxus</name>
    <dbReference type="NCBI Taxonomy" id="7739"/>
    <lineage>
        <taxon>Eukaryota</taxon>
        <taxon>Metazoa</taxon>
        <taxon>Chordata</taxon>
        <taxon>Cephalochordata</taxon>
        <taxon>Leptocardii</taxon>
        <taxon>Amphioxiformes</taxon>
        <taxon>Branchiostomatidae</taxon>
        <taxon>Branchiostoma</taxon>
    </lineage>
</organism>
<keyword evidence="1" id="KW-0732">Signal</keyword>
<protein>
    <recommendedName>
        <fullName evidence="3">Secreted protein</fullName>
    </recommendedName>
</protein>
<dbReference type="AlphaFoldDB" id="C3ZFP5"/>
<feature type="chain" id="PRO_5002934743" description="Secreted protein" evidence="1">
    <location>
        <begin position="22"/>
        <end position="112"/>
    </location>
</feature>
<proteinExistence type="predicted"/>
<dbReference type="InParanoid" id="C3ZFP5"/>
<evidence type="ECO:0008006" key="3">
    <source>
        <dbReference type="Google" id="ProtNLM"/>
    </source>
</evidence>
<sequence>MVGFRLFLVFCVLCAVEPAELTDTNTRDDVAEDDGVQVLEQVVRYLNPKSRRSIEEDGTGVRQQVCSLDPVSGAGGQKPQHLLQTDQTVTGKRAYLTAPQAAVRVVWVVVTA</sequence>
<dbReference type="EMBL" id="GG666614">
    <property type="protein sequence ID" value="EEN48653.1"/>
    <property type="molecule type" value="Genomic_DNA"/>
</dbReference>
<evidence type="ECO:0000256" key="1">
    <source>
        <dbReference type="SAM" id="SignalP"/>
    </source>
</evidence>
<feature type="signal peptide" evidence="1">
    <location>
        <begin position="1"/>
        <end position="21"/>
    </location>
</feature>
<reference evidence="2" key="1">
    <citation type="journal article" date="2008" name="Nature">
        <title>The amphioxus genome and the evolution of the chordate karyotype.</title>
        <authorList>
            <consortium name="US DOE Joint Genome Institute (JGI-PGF)"/>
            <person name="Putnam N.H."/>
            <person name="Butts T."/>
            <person name="Ferrier D.E.K."/>
            <person name="Furlong R.F."/>
            <person name="Hellsten U."/>
            <person name="Kawashima T."/>
            <person name="Robinson-Rechavi M."/>
            <person name="Shoguchi E."/>
            <person name="Terry A."/>
            <person name="Yu J.-K."/>
            <person name="Benito-Gutierrez E.L."/>
            <person name="Dubchak I."/>
            <person name="Garcia-Fernandez J."/>
            <person name="Gibson-Brown J.J."/>
            <person name="Grigoriev I.V."/>
            <person name="Horton A.C."/>
            <person name="de Jong P.J."/>
            <person name="Jurka J."/>
            <person name="Kapitonov V.V."/>
            <person name="Kohara Y."/>
            <person name="Kuroki Y."/>
            <person name="Lindquist E."/>
            <person name="Lucas S."/>
            <person name="Osoegawa K."/>
            <person name="Pennacchio L.A."/>
            <person name="Salamov A.A."/>
            <person name="Satou Y."/>
            <person name="Sauka-Spengler T."/>
            <person name="Schmutz J."/>
            <person name="Shin-I T."/>
            <person name="Toyoda A."/>
            <person name="Bronner-Fraser M."/>
            <person name="Fujiyama A."/>
            <person name="Holland L.Z."/>
            <person name="Holland P.W.H."/>
            <person name="Satoh N."/>
            <person name="Rokhsar D.S."/>
        </authorList>
    </citation>
    <scope>NUCLEOTIDE SEQUENCE [LARGE SCALE GENOMIC DNA]</scope>
    <source>
        <strain evidence="2">S238N-H82</strain>
        <tissue evidence="2">Testes</tissue>
    </source>
</reference>
<name>C3ZFP5_BRAFL</name>
<evidence type="ECO:0000313" key="2">
    <source>
        <dbReference type="EMBL" id="EEN48653.1"/>
    </source>
</evidence>